<dbReference type="GO" id="GO:0098794">
    <property type="term" value="C:postsynapse"/>
    <property type="evidence" value="ECO:0007669"/>
    <property type="project" value="GOC"/>
</dbReference>
<dbReference type="Pfam" id="PF02931">
    <property type="entry name" value="Neur_chan_LBD"/>
    <property type="match status" value="1"/>
</dbReference>
<dbReference type="SUPFAM" id="SSF63712">
    <property type="entry name" value="Nicotinic receptor ligand binding domain-like"/>
    <property type="match status" value="1"/>
</dbReference>
<proteinExistence type="inferred from homology"/>
<protein>
    <submittedName>
        <fullName evidence="18">Glycine receptor subunit alpha-1-like</fullName>
    </submittedName>
</protein>
<accession>C3ZBE8</accession>
<keyword evidence="9 13" id="KW-0472">Membrane</keyword>
<keyword evidence="10" id="KW-0869">Chloride channel</keyword>
<evidence type="ECO:0000259" key="15">
    <source>
        <dbReference type="Pfam" id="PF02932"/>
    </source>
</evidence>
<dbReference type="SUPFAM" id="SSF90112">
    <property type="entry name" value="Neurotransmitter-gated ion-channel transmembrane pore"/>
    <property type="match status" value="1"/>
</dbReference>
<dbReference type="PRINTS" id="PR00253">
    <property type="entry name" value="GABAARECEPTR"/>
</dbReference>
<keyword evidence="6 13" id="KW-0732">Signal</keyword>
<dbReference type="eggNOG" id="KOG3644">
    <property type="taxonomic scope" value="Eukaryota"/>
</dbReference>
<comment type="subcellular location">
    <subcellularLocation>
        <location evidence="2">Cell membrane</location>
    </subcellularLocation>
    <subcellularLocation>
        <location evidence="1">Membrane</location>
        <topology evidence="1">Multi-pass membrane protein</topology>
    </subcellularLocation>
</comment>
<keyword evidence="11" id="KW-0868">Chloride</keyword>
<dbReference type="RefSeq" id="XP_035679525.1">
    <property type="nucleotide sequence ID" value="XM_035823632.1"/>
</dbReference>
<feature type="chain" id="PRO_5044523992" evidence="13">
    <location>
        <begin position="28"/>
        <end position="472"/>
    </location>
</feature>
<dbReference type="InterPro" id="IPR036734">
    <property type="entry name" value="Neur_chan_lig-bd_sf"/>
</dbReference>
<comment type="caution">
    <text evidence="13">Lacks conserved residue(s) required for the propagation of feature annotation.</text>
</comment>
<dbReference type="PRINTS" id="PR00252">
    <property type="entry name" value="NRIONCHANNEL"/>
</dbReference>
<dbReference type="PROSITE" id="PS00236">
    <property type="entry name" value="NEUROTR_ION_CHANNEL"/>
    <property type="match status" value="1"/>
</dbReference>
<keyword evidence="4" id="KW-1003">Cell membrane</keyword>
<dbReference type="FunFam" id="2.70.170.10:FF:000110">
    <property type="entry name" value="Uncharacterized protein"/>
    <property type="match status" value="1"/>
</dbReference>
<dbReference type="GO" id="GO:0004888">
    <property type="term" value="F:transmembrane signaling receptor activity"/>
    <property type="evidence" value="ECO:0007669"/>
    <property type="project" value="InterPro"/>
</dbReference>
<evidence type="ECO:0000256" key="2">
    <source>
        <dbReference type="ARBA" id="ARBA00004236"/>
    </source>
</evidence>
<dbReference type="InterPro" id="IPR036719">
    <property type="entry name" value="Neuro-gated_channel_TM_sf"/>
</dbReference>
<feature type="transmembrane region" description="Helical" evidence="13">
    <location>
        <begin position="373"/>
        <end position="396"/>
    </location>
</feature>
<evidence type="ECO:0000313" key="16">
    <source>
        <dbReference type="EMBL" id="EEN50185.1"/>
    </source>
</evidence>
<keyword evidence="3 13" id="KW-0813">Transport</keyword>
<dbReference type="GO" id="GO:0005231">
    <property type="term" value="F:excitatory extracellular ligand-gated monoatomic ion channel activity"/>
    <property type="evidence" value="ECO:0000318"/>
    <property type="project" value="GO_Central"/>
</dbReference>
<keyword evidence="17" id="KW-1185">Reference proteome</keyword>
<feature type="domain" description="Neurotransmitter-gated ion-channel ligand-binding" evidence="14">
    <location>
        <begin position="54"/>
        <end position="182"/>
    </location>
</feature>
<keyword evidence="5 13" id="KW-0812">Transmembrane</keyword>
<evidence type="ECO:0000259" key="14">
    <source>
        <dbReference type="Pfam" id="PF02931"/>
    </source>
</evidence>
<evidence type="ECO:0000256" key="4">
    <source>
        <dbReference type="ARBA" id="ARBA00022475"/>
    </source>
</evidence>
<reference evidence="16" key="1">
    <citation type="journal article" date="2008" name="Nature">
        <title>The amphioxus genome and the evolution of the chordate karyotype.</title>
        <authorList>
            <consortium name="US DOE Joint Genome Institute (JGI-PGF)"/>
            <person name="Putnam N.H."/>
            <person name="Butts T."/>
            <person name="Ferrier D.E.K."/>
            <person name="Furlong R.F."/>
            <person name="Hellsten U."/>
            <person name="Kawashima T."/>
            <person name="Robinson-Rechavi M."/>
            <person name="Shoguchi E."/>
            <person name="Terry A."/>
            <person name="Yu J.-K."/>
            <person name="Benito-Gutierrez E.L."/>
            <person name="Dubchak I."/>
            <person name="Garcia-Fernandez J."/>
            <person name="Gibson-Brown J.J."/>
            <person name="Grigoriev I.V."/>
            <person name="Horton A.C."/>
            <person name="de Jong P.J."/>
            <person name="Jurka J."/>
            <person name="Kapitonov V.V."/>
            <person name="Kohara Y."/>
            <person name="Kuroki Y."/>
            <person name="Lindquist E."/>
            <person name="Lucas S."/>
            <person name="Osoegawa K."/>
            <person name="Pennacchio L.A."/>
            <person name="Salamov A.A."/>
            <person name="Satou Y."/>
            <person name="Sauka-Spengler T."/>
            <person name="Schmutz J."/>
            <person name="Shin-I T."/>
            <person name="Toyoda A."/>
            <person name="Bronner-Fraser M."/>
            <person name="Fujiyama A."/>
            <person name="Holland L.Z."/>
            <person name="Holland P.W.H."/>
            <person name="Satoh N."/>
            <person name="Rokhsar D.S."/>
        </authorList>
    </citation>
    <scope>NUCLEOTIDE SEQUENCE [LARGE SCALE GENOMIC DNA]</scope>
    <source>
        <strain evidence="16">S238N-H82</strain>
        <tissue evidence="16">Testes</tissue>
    </source>
</reference>
<dbReference type="InParanoid" id="C3ZBE8"/>
<comment type="similarity">
    <text evidence="13">Belongs to the ligand-gated ion channel (TC 1.A.9) family.</text>
</comment>
<evidence type="ECO:0000256" key="8">
    <source>
        <dbReference type="ARBA" id="ARBA00023065"/>
    </source>
</evidence>
<gene>
    <name evidence="18" type="primary">LOC118417881</name>
    <name evidence="16" type="ORF">BRAFLDRAFT_65024</name>
</gene>
<evidence type="ECO:0000313" key="18">
    <source>
        <dbReference type="RefSeq" id="XP_035679525.1"/>
    </source>
</evidence>
<dbReference type="OrthoDB" id="5975154at2759"/>
<reference evidence="18" key="3">
    <citation type="submission" date="2025-04" db="UniProtKB">
        <authorList>
            <consortium name="RefSeq"/>
        </authorList>
    </citation>
    <scope>IDENTIFICATION</scope>
    <source>
        <strain evidence="18">S238N-H82</strain>
        <tissue evidence="18">Testes</tissue>
    </source>
</reference>
<dbReference type="Pfam" id="PF02932">
    <property type="entry name" value="Neur_chan_memb"/>
    <property type="match status" value="1"/>
</dbReference>
<dbReference type="InterPro" id="IPR038050">
    <property type="entry name" value="Neuro_actylchol_rec"/>
</dbReference>
<evidence type="ECO:0000256" key="10">
    <source>
        <dbReference type="ARBA" id="ARBA00023173"/>
    </source>
</evidence>
<dbReference type="GO" id="GO:1902476">
    <property type="term" value="P:chloride transmembrane transport"/>
    <property type="evidence" value="ECO:0000318"/>
    <property type="project" value="GO_Central"/>
</dbReference>
<dbReference type="STRING" id="7739.C3ZBE8"/>
<evidence type="ECO:0000313" key="17">
    <source>
        <dbReference type="Proteomes" id="UP000001554"/>
    </source>
</evidence>
<keyword evidence="7 13" id="KW-1133">Transmembrane helix</keyword>
<dbReference type="InterPro" id="IPR006028">
    <property type="entry name" value="GABAA/Glycine_rcpt"/>
</dbReference>
<dbReference type="eggNOG" id="KOG3643">
    <property type="taxonomic scope" value="Eukaryota"/>
</dbReference>
<dbReference type="GeneID" id="118417881"/>
<dbReference type="Gene3D" id="2.70.170.10">
    <property type="entry name" value="Neurotransmitter-gated ion-channel ligand-binding domain"/>
    <property type="match status" value="1"/>
</dbReference>
<evidence type="ECO:0000256" key="5">
    <source>
        <dbReference type="ARBA" id="ARBA00022692"/>
    </source>
</evidence>
<dbReference type="Gene3D" id="1.20.58.390">
    <property type="entry name" value="Neurotransmitter-gated ion-channel transmembrane domain"/>
    <property type="match status" value="1"/>
</dbReference>
<organism>
    <name type="scientific">Branchiostoma floridae</name>
    <name type="common">Florida lancelet</name>
    <name type="synonym">Amphioxus</name>
    <dbReference type="NCBI Taxonomy" id="7739"/>
    <lineage>
        <taxon>Eukaryota</taxon>
        <taxon>Metazoa</taxon>
        <taxon>Chordata</taxon>
        <taxon>Cephalochordata</taxon>
        <taxon>Leptocardii</taxon>
        <taxon>Amphioxiformes</taxon>
        <taxon>Branchiostomatidae</taxon>
        <taxon>Branchiostoma</taxon>
    </lineage>
</organism>
<evidence type="ECO:0000256" key="7">
    <source>
        <dbReference type="ARBA" id="ARBA00022989"/>
    </source>
</evidence>
<name>C3ZBE8_BRAFL</name>
<dbReference type="InterPro" id="IPR018000">
    <property type="entry name" value="Neurotransmitter_ion_chnl_CS"/>
</dbReference>
<evidence type="ECO:0000256" key="13">
    <source>
        <dbReference type="RuleBase" id="RU000687"/>
    </source>
</evidence>
<dbReference type="OMA" id="VEIWAPH"/>
<dbReference type="EMBL" id="GG666603">
    <property type="protein sequence ID" value="EEN50185.1"/>
    <property type="molecule type" value="Genomic_DNA"/>
</dbReference>
<dbReference type="Proteomes" id="UP000001554">
    <property type="component" value="Chromosome 6"/>
</dbReference>
<feature type="domain" description="Neurotransmitter-gated ion-channel transmembrane" evidence="15">
    <location>
        <begin position="316"/>
        <end position="396"/>
    </location>
</feature>
<keyword evidence="8 13" id="KW-0406">Ion transport</keyword>
<dbReference type="KEGG" id="bfo:118417881"/>
<dbReference type="CDD" id="cd19049">
    <property type="entry name" value="LGIC_TM_anion"/>
    <property type="match status" value="1"/>
</dbReference>
<evidence type="ECO:0000256" key="12">
    <source>
        <dbReference type="ARBA" id="ARBA00023303"/>
    </source>
</evidence>
<evidence type="ECO:0000256" key="3">
    <source>
        <dbReference type="ARBA" id="ARBA00022448"/>
    </source>
</evidence>
<evidence type="ECO:0000256" key="9">
    <source>
        <dbReference type="ARBA" id="ARBA00023136"/>
    </source>
</evidence>
<evidence type="ECO:0000256" key="6">
    <source>
        <dbReference type="ARBA" id="ARBA00022729"/>
    </source>
</evidence>
<dbReference type="AlphaFoldDB" id="C3ZBE8"/>
<dbReference type="InterPro" id="IPR006201">
    <property type="entry name" value="Neur_channel"/>
</dbReference>
<dbReference type="GO" id="GO:0034707">
    <property type="term" value="C:chloride channel complex"/>
    <property type="evidence" value="ECO:0007669"/>
    <property type="project" value="UniProtKB-KW"/>
</dbReference>
<dbReference type="GO" id="GO:0005254">
    <property type="term" value="F:chloride channel activity"/>
    <property type="evidence" value="ECO:0007669"/>
    <property type="project" value="UniProtKB-KW"/>
</dbReference>
<sequence>MAPVSVLYVAPGLLFLALLVLVGAAEADGGGGGEEEEDHSHDVLHEVPGGEEMHHKPETGERWMDVTLAAHLLSFGSVSEVTMDFKASVQLSMEWWDPRLANLTTQPWVPVDPEVEIWAPHVDFKNTKALKMTTGEEETTTWVSRDGLVNRVQRFDLTAACAMNLQSFPLDRQLCKIKLDGYEDARLRWGFPSLWAQTSAPVITDATALHSQFKMTGLSVKAYANSFLPNIAGKGCVYYKNTCDYLDADRCLTDQQRCEDAVGSPDCDRCIYYSGSCRNSTNMCNLITETSNKNVFTSAEIQLHLSRRLAYHLLQMYIPSTSIVIMSWVSFWIDAGAVPARVCLGVTTVLTMTAQSSRAAGMAEVSYVRALDVWIVVCQLFVFSALIEYAVVNFVFRFGAVFSRRRPSTANGKESCGKSDDVAAVKILEPKSKPEGTTGKETAQTIDNCCRVAFPSTFVIFNAAYWSLYQLL</sequence>
<reference evidence="17" key="2">
    <citation type="journal article" date="2020" name="Nat. Ecol. Evol.">
        <title>Deeply conserved synteny resolves early events in vertebrate evolution.</title>
        <authorList>
            <person name="Simakov O."/>
            <person name="Marletaz F."/>
            <person name="Yue J.X."/>
            <person name="O'Connell B."/>
            <person name="Jenkins J."/>
            <person name="Brandt A."/>
            <person name="Calef R."/>
            <person name="Tung C.H."/>
            <person name="Huang T.K."/>
            <person name="Schmutz J."/>
            <person name="Satoh N."/>
            <person name="Yu J.K."/>
            <person name="Putnam N.H."/>
            <person name="Green R.E."/>
            <person name="Rokhsar D.S."/>
        </authorList>
    </citation>
    <scope>NUCLEOTIDE SEQUENCE [LARGE SCALE GENOMIC DNA]</scope>
    <source>
        <strain evidence="17">S238N-H82</strain>
    </source>
</reference>
<dbReference type="InterPro" id="IPR006029">
    <property type="entry name" value="Neurotrans-gated_channel_TM"/>
</dbReference>
<keyword evidence="12 13" id="KW-0407">Ion channel</keyword>
<feature type="signal peptide" evidence="13">
    <location>
        <begin position="1"/>
        <end position="27"/>
    </location>
</feature>
<evidence type="ECO:0000256" key="11">
    <source>
        <dbReference type="ARBA" id="ARBA00023214"/>
    </source>
</evidence>
<dbReference type="GO" id="GO:0005886">
    <property type="term" value="C:plasma membrane"/>
    <property type="evidence" value="ECO:0007669"/>
    <property type="project" value="UniProtKB-SubCell"/>
</dbReference>
<dbReference type="PANTHER" id="PTHR18945">
    <property type="entry name" value="NEUROTRANSMITTER GATED ION CHANNEL"/>
    <property type="match status" value="1"/>
</dbReference>
<dbReference type="InterPro" id="IPR006202">
    <property type="entry name" value="Neur_chan_lig-bd"/>
</dbReference>
<evidence type="ECO:0000256" key="1">
    <source>
        <dbReference type="ARBA" id="ARBA00004141"/>
    </source>
</evidence>